<dbReference type="InterPro" id="IPR002557">
    <property type="entry name" value="Chitin-bd_dom"/>
</dbReference>
<feature type="domain" description="Chitin-binding type-2" evidence="7">
    <location>
        <begin position="385"/>
        <end position="441"/>
    </location>
</feature>
<evidence type="ECO:0000259" key="7">
    <source>
        <dbReference type="PROSITE" id="PS50940"/>
    </source>
</evidence>
<evidence type="ECO:0000256" key="3">
    <source>
        <dbReference type="ARBA" id="ARBA00022737"/>
    </source>
</evidence>
<organism evidence="8 9">
    <name type="scientific">Pocillopora damicornis</name>
    <name type="common">Cauliflower coral</name>
    <name type="synonym">Millepora damicornis</name>
    <dbReference type="NCBI Taxonomy" id="46731"/>
    <lineage>
        <taxon>Eukaryota</taxon>
        <taxon>Metazoa</taxon>
        <taxon>Cnidaria</taxon>
        <taxon>Anthozoa</taxon>
        <taxon>Hexacorallia</taxon>
        <taxon>Scleractinia</taxon>
        <taxon>Astrocoeniina</taxon>
        <taxon>Pocilloporidae</taxon>
        <taxon>Pocillopora</taxon>
    </lineage>
</organism>
<evidence type="ECO:0000256" key="5">
    <source>
        <dbReference type="ARBA" id="ARBA00023180"/>
    </source>
</evidence>
<dbReference type="AlphaFoldDB" id="A0A3M6TUQ2"/>
<protein>
    <recommendedName>
        <fullName evidence="7">Chitin-binding type-2 domain-containing protein</fullName>
    </recommendedName>
</protein>
<keyword evidence="9" id="KW-1185">Reference proteome</keyword>
<evidence type="ECO:0000313" key="8">
    <source>
        <dbReference type="EMBL" id="RMX45132.1"/>
    </source>
</evidence>
<feature type="region of interest" description="Disordered" evidence="6">
    <location>
        <begin position="441"/>
        <end position="494"/>
    </location>
</feature>
<comment type="caution">
    <text evidence="8">The sequence shown here is derived from an EMBL/GenBank/DDBJ whole genome shotgun (WGS) entry which is preliminary data.</text>
</comment>
<dbReference type="EMBL" id="RCHS01002879">
    <property type="protein sequence ID" value="RMX45132.1"/>
    <property type="molecule type" value="Genomic_DNA"/>
</dbReference>
<dbReference type="Pfam" id="PF01607">
    <property type="entry name" value="CBM_14"/>
    <property type="match status" value="3"/>
</dbReference>
<dbReference type="Gene3D" id="2.60.40.760">
    <property type="entry name" value="Expansin, cellulose-binding-like domain"/>
    <property type="match status" value="1"/>
</dbReference>
<evidence type="ECO:0000313" key="9">
    <source>
        <dbReference type="Proteomes" id="UP000275408"/>
    </source>
</evidence>
<dbReference type="InterPro" id="IPR051940">
    <property type="entry name" value="Chitin_bind-dev_reg"/>
</dbReference>
<evidence type="ECO:0000256" key="6">
    <source>
        <dbReference type="SAM" id="MobiDB-lite"/>
    </source>
</evidence>
<keyword evidence="5" id="KW-0325">Glycoprotein</keyword>
<dbReference type="SMART" id="SM00494">
    <property type="entry name" value="ChtBD2"/>
    <property type="match status" value="3"/>
</dbReference>
<dbReference type="PROSITE" id="PS50940">
    <property type="entry name" value="CHIT_BIND_II"/>
    <property type="match status" value="3"/>
</dbReference>
<reference evidence="8 9" key="1">
    <citation type="journal article" date="2018" name="Sci. Rep.">
        <title>Comparative analysis of the Pocillopora damicornis genome highlights role of immune system in coral evolution.</title>
        <authorList>
            <person name="Cunning R."/>
            <person name="Bay R.A."/>
            <person name="Gillette P."/>
            <person name="Baker A.C."/>
            <person name="Traylor-Knowles N."/>
        </authorList>
    </citation>
    <scope>NUCLEOTIDE SEQUENCE [LARGE SCALE GENOMIC DNA]</scope>
    <source>
        <strain evidence="8">RSMAS</strain>
        <tissue evidence="8">Whole animal</tissue>
    </source>
</reference>
<keyword evidence="2" id="KW-0732">Signal</keyword>
<dbReference type="GO" id="GO:0008061">
    <property type="term" value="F:chitin binding"/>
    <property type="evidence" value="ECO:0007669"/>
    <property type="project" value="UniProtKB-KW"/>
</dbReference>
<dbReference type="InterPro" id="IPR036749">
    <property type="entry name" value="Expansin_CBD_sf"/>
</dbReference>
<keyword evidence="3" id="KW-0677">Repeat</keyword>
<dbReference type="PANTHER" id="PTHR23301">
    <property type="entry name" value="CHITIN BINDING PERITROPHIN-A"/>
    <property type="match status" value="1"/>
</dbReference>
<dbReference type="SUPFAM" id="SSF50685">
    <property type="entry name" value="Barwin-like endoglucanases"/>
    <property type="match status" value="1"/>
</dbReference>
<feature type="compositionally biased region" description="Polar residues" evidence="6">
    <location>
        <begin position="472"/>
        <end position="486"/>
    </location>
</feature>
<dbReference type="Proteomes" id="UP000275408">
    <property type="component" value="Unassembled WGS sequence"/>
</dbReference>
<dbReference type="GO" id="GO:0005576">
    <property type="term" value="C:extracellular region"/>
    <property type="evidence" value="ECO:0007669"/>
    <property type="project" value="InterPro"/>
</dbReference>
<keyword evidence="1" id="KW-0147">Chitin-binding</keyword>
<dbReference type="InterPro" id="IPR036908">
    <property type="entry name" value="RlpA-like_sf"/>
</dbReference>
<feature type="compositionally biased region" description="Polar residues" evidence="6">
    <location>
        <begin position="441"/>
        <end position="452"/>
    </location>
</feature>
<dbReference type="SUPFAM" id="SSF49590">
    <property type="entry name" value="PHL pollen allergen"/>
    <property type="match status" value="1"/>
</dbReference>
<dbReference type="OrthoDB" id="5951524at2759"/>
<name>A0A3M6TUQ2_POCDA</name>
<dbReference type="Gene3D" id="2.170.140.10">
    <property type="entry name" value="Chitin binding domain"/>
    <property type="match status" value="3"/>
</dbReference>
<evidence type="ECO:0000256" key="4">
    <source>
        <dbReference type="ARBA" id="ARBA00023157"/>
    </source>
</evidence>
<keyword evidence="4" id="KW-1015">Disulfide bond</keyword>
<accession>A0A3M6TUQ2</accession>
<dbReference type="CDD" id="cd22271">
    <property type="entry name" value="DPBB_EXP_N-like"/>
    <property type="match status" value="1"/>
</dbReference>
<feature type="domain" description="Chitin-binding type-2" evidence="7">
    <location>
        <begin position="531"/>
        <end position="587"/>
    </location>
</feature>
<feature type="domain" description="Chitin-binding type-2" evidence="7">
    <location>
        <begin position="291"/>
        <end position="347"/>
    </location>
</feature>
<dbReference type="SUPFAM" id="SSF57625">
    <property type="entry name" value="Invertebrate chitin-binding proteins"/>
    <property type="match status" value="3"/>
</dbReference>
<evidence type="ECO:0000256" key="2">
    <source>
        <dbReference type="ARBA" id="ARBA00022729"/>
    </source>
</evidence>
<dbReference type="PANTHER" id="PTHR23301:SF0">
    <property type="entry name" value="CHITIN-BINDING TYPE-2 DOMAIN-CONTAINING PROTEIN-RELATED"/>
    <property type="match status" value="1"/>
</dbReference>
<sequence length="630" mass="70752">MLFYAKAVTDFQNLMAMWRHYSGQLMDGNSSYYGYYKGGGACSLDPLTSDYSHKGWIKVAASDGEFQKSLGCGMCVEITGQGILADLTEKGRIPKTPILGPIYAFVIDRCGNCKQAEIYTLPRQFISGFDLYTPGSDQWKTQFKAIDCPTVSGINGNIKFRFVESNPWAMKLQTRNSRQVLSVIYAFLLSARVVTVGLEIFQSGRWICLPRTDDNFFLVGSPNKINFPLRVRLTSVSGEQVESTITELKNNVDLTSSVQFSGFIKGSDPRTITCYGQGPNSGKSDDETGDEAFCRDKLDGYYQDTRDCVAFYQCFKGTTYRRRCNRGQVFNDMLKSCDNPTNFPCRQRSLISPLNADKFTSSAISPKMELNIHQPTPDLLKRVDETFCVTKLDGFYEDPNNCTSFYQCLNGRATKRHCLKGMVFNALLKSCDTPQSFPCRTTEGTEVGQSESTEPEVKPTHRQGMDTGESLGMSNLATDRNGNTPLTPVKPVRPAVKSDANTNEVIVKLITKQSSLTRTCFFLFFILKVDKEFCLERPSGNYADPYDCSSFYSCSLEETKRETCPRGLHYNYNTGECDWPFNVKCAPPPPYKPRIRKVSVYKPGNDKAMTINGFITQIMAVAKRRTIRKV</sequence>
<dbReference type="InterPro" id="IPR036508">
    <property type="entry name" value="Chitin-bd_dom_sf"/>
</dbReference>
<dbReference type="Gene3D" id="2.40.40.10">
    <property type="entry name" value="RlpA-like domain"/>
    <property type="match status" value="1"/>
</dbReference>
<gene>
    <name evidence="8" type="ORF">pdam_00016488</name>
</gene>
<evidence type="ECO:0000256" key="1">
    <source>
        <dbReference type="ARBA" id="ARBA00022669"/>
    </source>
</evidence>
<proteinExistence type="predicted"/>